<dbReference type="EMBL" id="MOXJ01000003">
    <property type="protein sequence ID" value="PDO11395.1"/>
    <property type="molecule type" value="Genomic_DNA"/>
</dbReference>
<dbReference type="Proteomes" id="UP000243688">
    <property type="component" value="Unassembled WGS sequence"/>
</dbReference>
<evidence type="ECO:0000313" key="1">
    <source>
        <dbReference type="EMBL" id="PDO11395.1"/>
    </source>
</evidence>
<comment type="caution">
    <text evidence="1">The sequence shown here is derived from an EMBL/GenBank/DDBJ whole genome shotgun (WGS) entry which is preliminary data.</text>
</comment>
<evidence type="ECO:0000313" key="2">
    <source>
        <dbReference type="Proteomes" id="UP000243688"/>
    </source>
</evidence>
<organism evidence="1 2">
    <name type="scientific">Candidatus Reconcilbacillus cellulovorans</name>
    <dbReference type="NCBI Taxonomy" id="1906605"/>
    <lineage>
        <taxon>Bacteria</taxon>
        <taxon>Bacillati</taxon>
        <taxon>Bacillota</taxon>
        <taxon>Bacilli</taxon>
        <taxon>Bacillales</taxon>
        <taxon>Paenibacillaceae</taxon>
        <taxon>Candidatus Reconcilbacillus</taxon>
    </lineage>
</organism>
<gene>
    <name evidence="1" type="ORF">BLM47_02775</name>
</gene>
<protein>
    <submittedName>
        <fullName evidence="1">Uncharacterized protein</fullName>
    </submittedName>
</protein>
<proteinExistence type="predicted"/>
<reference evidence="1 2" key="1">
    <citation type="submission" date="2016-12" db="EMBL/GenBank/DDBJ databases">
        <title>Candidatus Reconcilibacillus cellulovorans genome.</title>
        <authorList>
            <person name="Kolinko S."/>
            <person name="Wu Y.-W."/>
            <person name="Tachea F."/>
            <person name="Denzel E."/>
            <person name="Hiras J."/>
            <person name="Baecker N."/>
            <person name="Chan L.J."/>
            <person name="Eichorst S.A."/>
            <person name="Frey D."/>
            <person name="Adams P.D."/>
            <person name="Pray T."/>
            <person name="Tanjore D."/>
            <person name="Petzold C.J."/>
            <person name="Gladden J.M."/>
            <person name="Simmons B.A."/>
            <person name="Singer S.W."/>
        </authorList>
    </citation>
    <scope>NUCLEOTIDE SEQUENCE [LARGE SCALE GENOMIC DNA]</scope>
    <source>
        <strain evidence="1">JTherm</strain>
    </source>
</reference>
<dbReference type="AlphaFoldDB" id="A0A2A6E327"/>
<sequence>MKIRKAYLIDGLFEDLCQVVLEFYLQRAEYFKVRFPSDEELGCGKDDFLSLDEIKVSEWAGMSGAIEVFGLLTPESRSLFTSNRLWDYEFLAGTETLLHVSDFSVRMVFVTPEEQRELDGIGIDIGRWIPVDLNVSHPPRTFVVPFSDHEVAHLRESLYEGLKKHGDSDHEK</sequence>
<accession>A0A2A6E327</accession>
<name>A0A2A6E327_9BACL</name>